<dbReference type="SUPFAM" id="SSF48366">
    <property type="entry name" value="Ras GEF"/>
    <property type="match status" value="1"/>
</dbReference>
<dbReference type="InterPro" id="IPR036964">
    <property type="entry name" value="RASGEF_cat_dom_sf"/>
</dbReference>
<dbReference type="InterPro" id="IPR019804">
    <property type="entry name" value="Ras_G-nucl-exch_fac_CS"/>
</dbReference>
<sequence length="343" mass="39862">EVQGPLARVLTVLHHWLIKHGQDFHNVPALQLRLKTFIDKVKECEKTTAEQKRFCNTILQTLDRDPRRAMDEKLFDRIFLRQIQTPLEPELSFDKLSSSQLAEQLTMTEHLLFSRIPSFEFLNLSWMKTDKEIKAPNILKVSQRFNEVSRLVASEILSRSTASSRAAAIEKWVVVADVCRHLCNFNAVLEIVSALMSSSVFRLKKTWEKLSKQTKAMIGKLQDLVSTDGRFKNMREALRCSNPPCIPYLGFYLTDLAFIEEGTSVKNENGLINFSKMRMIAQVVEEIRQYQEIRYNIQHDSRVTDYLFNQEILMDENSLYKTSLTWEPKKRPSVRLKKGDSQD</sequence>
<dbReference type="InterPro" id="IPR008937">
    <property type="entry name" value="Ras-like_GEF"/>
</dbReference>
<protein>
    <submittedName>
        <fullName evidence="1">Ras-specific guanine nucleotide-releasing factor 1</fullName>
    </submittedName>
</protein>
<accession>A0A7D9JL95</accession>
<dbReference type="CDD" id="cd00155">
    <property type="entry name" value="RasGEF"/>
    <property type="match status" value="1"/>
</dbReference>
<proteinExistence type="predicted"/>
<name>A0A7D9JL95_PARCT</name>
<feature type="non-terminal residue" evidence="1">
    <location>
        <position position="343"/>
    </location>
</feature>
<dbReference type="GO" id="GO:0007265">
    <property type="term" value="P:Ras protein signal transduction"/>
    <property type="evidence" value="ECO:0007669"/>
    <property type="project" value="TreeGrafter"/>
</dbReference>
<organism evidence="1 2">
    <name type="scientific">Paramuricea clavata</name>
    <name type="common">Red gorgonian</name>
    <name type="synonym">Violescent sea-whip</name>
    <dbReference type="NCBI Taxonomy" id="317549"/>
    <lineage>
        <taxon>Eukaryota</taxon>
        <taxon>Metazoa</taxon>
        <taxon>Cnidaria</taxon>
        <taxon>Anthozoa</taxon>
        <taxon>Octocorallia</taxon>
        <taxon>Malacalcyonacea</taxon>
        <taxon>Plexauridae</taxon>
        <taxon>Paramuricea</taxon>
    </lineage>
</organism>
<dbReference type="InterPro" id="IPR001895">
    <property type="entry name" value="RASGEF_cat_dom"/>
</dbReference>
<dbReference type="PANTHER" id="PTHR23113">
    <property type="entry name" value="GUANINE NUCLEOTIDE EXCHANGE FACTOR"/>
    <property type="match status" value="1"/>
</dbReference>
<dbReference type="AlphaFoldDB" id="A0A7D9JL95"/>
<dbReference type="Gene3D" id="1.20.870.10">
    <property type="entry name" value="Son of sevenless (SoS) protein Chain: S domain 1"/>
    <property type="match status" value="1"/>
</dbReference>
<comment type="caution">
    <text evidence="1">The sequence shown here is derived from an EMBL/GenBank/DDBJ whole genome shotgun (WGS) entry which is preliminary data.</text>
</comment>
<reference evidence="1" key="1">
    <citation type="submission" date="2020-04" db="EMBL/GenBank/DDBJ databases">
        <authorList>
            <person name="Alioto T."/>
            <person name="Alioto T."/>
            <person name="Gomez Garrido J."/>
        </authorList>
    </citation>
    <scope>NUCLEOTIDE SEQUENCE</scope>
    <source>
        <strain evidence="1">A484AB</strain>
    </source>
</reference>
<dbReference type="GO" id="GO:0005886">
    <property type="term" value="C:plasma membrane"/>
    <property type="evidence" value="ECO:0007669"/>
    <property type="project" value="TreeGrafter"/>
</dbReference>
<dbReference type="InterPro" id="IPR023578">
    <property type="entry name" value="Ras_GEF_dom_sf"/>
</dbReference>
<gene>
    <name evidence="1" type="ORF">PACLA_8A032499</name>
</gene>
<dbReference type="Gene3D" id="1.10.840.10">
    <property type="entry name" value="Ras guanine-nucleotide exchange factors catalytic domain"/>
    <property type="match status" value="1"/>
</dbReference>
<dbReference type="OrthoDB" id="10254377at2759"/>
<dbReference type="Proteomes" id="UP001152795">
    <property type="component" value="Unassembled WGS sequence"/>
</dbReference>
<dbReference type="EMBL" id="CACRXK020017633">
    <property type="protein sequence ID" value="CAB4031437.1"/>
    <property type="molecule type" value="Genomic_DNA"/>
</dbReference>
<dbReference type="SMART" id="SM00147">
    <property type="entry name" value="RasGEF"/>
    <property type="match status" value="1"/>
</dbReference>
<evidence type="ECO:0000313" key="1">
    <source>
        <dbReference type="EMBL" id="CAB4031437.1"/>
    </source>
</evidence>
<dbReference type="Pfam" id="PF00617">
    <property type="entry name" value="RasGEF"/>
    <property type="match status" value="1"/>
</dbReference>
<dbReference type="PROSITE" id="PS00720">
    <property type="entry name" value="RASGEF"/>
    <property type="match status" value="1"/>
</dbReference>
<dbReference type="PROSITE" id="PS50009">
    <property type="entry name" value="RASGEF_CAT"/>
    <property type="match status" value="1"/>
</dbReference>
<keyword evidence="2" id="KW-1185">Reference proteome</keyword>
<dbReference type="PANTHER" id="PTHR23113:SF99">
    <property type="entry name" value="RASGEF DOMAIN-CONTAINING PROTEIN"/>
    <property type="match status" value="1"/>
</dbReference>
<dbReference type="GO" id="GO:0005085">
    <property type="term" value="F:guanyl-nucleotide exchange factor activity"/>
    <property type="evidence" value="ECO:0007669"/>
    <property type="project" value="InterPro"/>
</dbReference>
<evidence type="ECO:0000313" key="2">
    <source>
        <dbReference type="Proteomes" id="UP001152795"/>
    </source>
</evidence>